<dbReference type="Proteomes" id="UP000278733">
    <property type="component" value="Chromosome"/>
</dbReference>
<name>A0A448MK40_9PAST</name>
<dbReference type="InterPro" id="IPR029052">
    <property type="entry name" value="Metallo-depent_PP-like"/>
</dbReference>
<reference evidence="1 2" key="1">
    <citation type="submission" date="2018-12" db="EMBL/GenBank/DDBJ databases">
        <authorList>
            <consortium name="Pathogen Informatics"/>
        </authorList>
    </citation>
    <scope>NUCLEOTIDE SEQUENCE [LARGE SCALE GENOMIC DNA]</scope>
    <source>
        <strain evidence="1 2">NCTC8284</strain>
    </source>
</reference>
<dbReference type="AlphaFoldDB" id="A0A448MK40"/>
<sequence>MGFQVINELAEKMGVQHIFHGHHHDNFIYKTQHSYKITNVGFRSLADVGGNYLLKNIDDREGRQNTV</sequence>
<gene>
    <name evidence="1" type="ORF">NCTC8284_00550</name>
</gene>
<organism evidence="1 2">
    <name type="scientific">Rodentibacter pneumotropicus</name>
    <dbReference type="NCBI Taxonomy" id="758"/>
    <lineage>
        <taxon>Bacteria</taxon>
        <taxon>Pseudomonadati</taxon>
        <taxon>Pseudomonadota</taxon>
        <taxon>Gammaproteobacteria</taxon>
        <taxon>Pasteurellales</taxon>
        <taxon>Pasteurellaceae</taxon>
        <taxon>Rodentibacter</taxon>
    </lineage>
</organism>
<dbReference type="EMBL" id="LR134405">
    <property type="protein sequence ID" value="VEH65406.1"/>
    <property type="molecule type" value="Genomic_DNA"/>
</dbReference>
<accession>A0A448MK40</accession>
<evidence type="ECO:0000313" key="1">
    <source>
        <dbReference type="EMBL" id="VEH65406.1"/>
    </source>
</evidence>
<dbReference type="KEGG" id="rpne:NCTC8284_00550"/>
<proteinExistence type="predicted"/>
<dbReference type="SUPFAM" id="SSF56300">
    <property type="entry name" value="Metallo-dependent phosphatases"/>
    <property type="match status" value="1"/>
</dbReference>
<evidence type="ECO:0000313" key="2">
    <source>
        <dbReference type="Proteomes" id="UP000278733"/>
    </source>
</evidence>
<protein>
    <submittedName>
        <fullName evidence="1">Metallophosphoesterase</fullName>
    </submittedName>
</protein>